<organism evidence="7 8">
    <name type="scientific">Hahella chejuensis (strain KCTC 2396)</name>
    <dbReference type="NCBI Taxonomy" id="349521"/>
    <lineage>
        <taxon>Bacteria</taxon>
        <taxon>Pseudomonadati</taxon>
        <taxon>Pseudomonadota</taxon>
        <taxon>Gammaproteobacteria</taxon>
        <taxon>Oceanospirillales</taxon>
        <taxon>Hahellaceae</taxon>
        <taxon>Hahella</taxon>
    </lineage>
</organism>
<dbReference type="AlphaFoldDB" id="Q2SP75"/>
<evidence type="ECO:0000256" key="5">
    <source>
        <dbReference type="SAM" id="MobiDB-lite"/>
    </source>
</evidence>
<protein>
    <submittedName>
        <fullName evidence="7">AraC-type DNA-binding domain-containing protein</fullName>
    </submittedName>
</protein>
<dbReference type="CDD" id="cd06124">
    <property type="entry name" value="cupin_NimR-like_N"/>
    <property type="match status" value="1"/>
</dbReference>
<dbReference type="GO" id="GO:0043565">
    <property type="term" value="F:sequence-specific DNA binding"/>
    <property type="evidence" value="ECO:0007669"/>
    <property type="project" value="InterPro"/>
</dbReference>
<dbReference type="eggNOG" id="COG2207">
    <property type="taxonomic scope" value="Bacteria"/>
</dbReference>
<dbReference type="EMBL" id="CP000155">
    <property type="protein sequence ID" value="ABC27549.1"/>
    <property type="molecule type" value="Genomic_DNA"/>
</dbReference>
<keyword evidence="4" id="KW-0804">Transcription</keyword>
<dbReference type="InterPro" id="IPR011051">
    <property type="entry name" value="RmlC_Cupin_sf"/>
</dbReference>
<proteinExistence type="predicted"/>
<dbReference type="SUPFAM" id="SSF46689">
    <property type="entry name" value="Homeodomain-like"/>
    <property type="match status" value="1"/>
</dbReference>
<dbReference type="PANTHER" id="PTHR11019:SF159">
    <property type="entry name" value="TRANSCRIPTIONAL REGULATOR-RELATED"/>
    <property type="match status" value="1"/>
</dbReference>
<dbReference type="Pfam" id="PF12833">
    <property type="entry name" value="HTH_18"/>
    <property type="match status" value="1"/>
</dbReference>
<dbReference type="PANTHER" id="PTHR11019">
    <property type="entry name" value="HTH-TYPE TRANSCRIPTIONAL REGULATOR NIMR"/>
    <property type="match status" value="1"/>
</dbReference>
<dbReference type="Gene3D" id="2.60.120.10">
    <property type="entry name" value="Jelly Rolls"/>
    <property type="match status" value="1"/>
</dbReference>
<keyword evidence="3 7" id="KW-0238">DNA-binding</keyword>
<evidence type="ECO:0000256" key="1">
    <source>
        <dbReference type="ARBA" id="ARBA00022491"/>
    </source>
</evidence>
<keyword evidence="8" id="KW-1185">Reference proteome</keyword>
<evidence type="ECO:0000256" key="4">
    <source>
        <dbReference type="ARBA" id="ARBA00023163"/>
    </source>
</evidence>
<reference evidence="7 8" key="1">
    <citation type="journal article" date="2005" name="Nucleic Acids Res.">
        <title>Genomic blueprint of Hahella chejuensis, a marine microbe producing an algicidal agent.</title>
        <authorList>
            <person name="Jeong H."/>
            <person name="Yim J.H."/>
            <person name="Lee C."/>
            <person name="Choi S.-H."/>
            <person name="Park Y.K."/>
            <person name="Yoon S.H."/>
            <person name="Hur C.-G."/>
            <person name="Kang H.-Y."/>
            <person name="Kim D."/>
            <person name="Lee H.H."/>
            <person name="Park K.H."/>
            <person name="Park S.-H."/>
            <person name="Park H.-S."/>
            <person name="Lee H.K."/>
            <person name="Oh T.K."/>
            <person name="Kim J.F."/>
        </authorList>
    </citation>
    <scope>NUCLEOTIDE SEQUENCE [LARGE SCALE GENOMIC DNA]</scope>
    <source>
        <strain evidence="7 8">KCTC 2396</strain>
    </source>
</reference>
<dbReference type="SMART" id="SM00342">
    <property type="entry name" value="HTH_ARAC"/>
    <property type="match status" value="1"/>
</dbReference>
<dbReference type="Proteomes" id="UP000000238">
    <property type="component" value="Chromosome"/>
</dbReference>
<evidence type="ECO:0000313" key="7">
    <source>
        <dbReference type="EMBL" id="ABC27549.1"/>
    </source>
</evidence>
<keyword evidence="1" id="KW-0678">Repressor</keyword>
<dbReference type="Gene3D" id="1.10.10.60">
    <property type="entry name" value="Homeodomain-like"/>
    <property type="match status" value="1"/>
</dbReference>
<dbReference type="InterPro" id="IPR003313">
    <property type="entry name" value="AraC-bd"/>
</dbReference>
<name>Q2SP75_HAHCH</name>
<accession>Q2SP75</accession>
<dbReference type="InterPro" id="IPR009057">
    <property type="entry name" value="Homeodomain-like_sf"/>
</dbReference>
<evidence type="ECO:0000256" key="2">
    <source>
        <dbReference type="ARBA" id="ARBA00023015"/>
    </source>
</evidence>
<dbReference type="KEGG" id="hch:HCH_00648"/>
<dbReference type="InterPro" id="IPR014710">
    <property type="entry name" value="RmlC-like_jellyroll"/>
</dbReference>
<sequence length="275" mass="31096">MTEQTVRPYVDSKAADSDSGEYMPIRGERPIVARAREFPSGYRVTPHKHECCQLIFATSGVMELVTDEGIWLIPPQRAVWMPPNVEHGMRARGDVSLRTMYIQPHACPVSFPQKPRTLQISPLLRELIIRAMRVPSNYDEGGRDGRIMSLILEEIEWSGERPLRLPATRDSRLQNLCRAILANPADPRELKDWSTVIGASERTLSRLFRNELGVSYQYWRQQVAALNAIPRLAAGDPVTLIAADLGYETPSAFSAMFRRIMGVAPSLYFQRQSES</sequence>
<dbReference type="SUPFAM" id="SSF51182">
    <property type="entry name" value="RmlC-like cupins"/>
    <property type="match status" value="1"/>
</dbReference>
<dbReference type="HOGENOM" id="CLU_000445_87_4_6"/>
<dbReference type="STRING" id="349521.HCH_00648"/>
<evidence type="ECO:0000256" key="3">
    <source>
        <dbReference type="ARBA" id="ARBA00023125"/>
    </source>
</evidence>
<dbReference type="GO" id="GO:0003700">
    <property type="term" value="F:DNA-binding transcription factor activity"/>
    <property type="evidence" value="ECO:0007669"/>
    <property type="project" value="InterPro"/>
</dbReference>
<gene>
    <name evidence="7" type="ordered locus">HCH_00648</name>
</gene>
<feature type="region of interest" description="Disordered" evidence="5">
    <location>
        <begin position="1"/>
        <end position="23"/>
    </location>
</feature>
<evidence type="ECO:0000313" key="8">
    <source>
        <dbReference type="Proteomes" id="UP000000238"/>
    </source>
</evidence>
<dbReference type="FunFam" id="1.10.10.60:FF:000132">
    <property type="entry name" value="AraC family transcriptional regulator"/>
    <property type="match status" value="1"/>
</dbReference>
<dbReference type="eggNOG" id="COG1917">
    <property type="taxonomic scope" value="Bacteria"/>
</dbReference>
<feature type="domain" description="HTH araC/xylS-type" evidence="6">
    <location>
        <begin position="174"/>
        <end position="271"/>
    </location>
</feature>
<dbReference type="InterPro" id="IPR018060">
    <property type="entry name" value="HTH_AraC"/>
</dbReference>
<dbReference type="Pfam" id="PF02311">
    <property type="entry name" value="AraC_binding"/>
    <property type="match status" value="1"/>
</dbReference>
<keyword evidence="2" id="KW-0805">Transcription regulation</keyword>
<dbReference type="PROSITE" id="PS01124">
    <property type="entry name" value="HTH_ARAC_FAMILY_2"/>
    <property type="match status" value="1"/>
</dbReference>
<evidence type="ECO:0000259" key="6">
    <source>
        <dbReference type="PROSITE" id="PS01124"/>
    </source>
</evidence>